<evidence type="ECO:0000313" key="6">
    <source>
        <dbReference type="Proteomes" id="UP000694844"/>
    </source>
</evidence>
<dbReference type="Gene3D" id="4.10.60.10">
    <property type="entry name" value="Zinc finger, CCHC-type"/>
    <property type="match status" value="1"/>
</dbReference>
<dbReference type="SUPFAM" id="SSF57756">
    <property type="entry name" value="Retrovirus zinc finger-like domains"/>
    <property type="match status" value="1"/>
</dbReference>
<evidence type="ECO:0000256" key="1">
    <source>
        <dbReference type="PROSITE-ProRule" id="PRU00047"/>
    </source>
</evidence>
<dbReference type="Gene3D" id="3.30.70.270">
    <property type="match status" value="1"/>
</dbReference>
<dbReference type="InterPro" id="IPR001878">
    <property type="entry name" value="Znf_CCHC"/>
</dbReference>
<reference evidence="7" key="1">
    <citation type="submission" date="2025-08" db="UniProtKB">
        <authorList>
            <consortium name="RefSeq"/>
        </authorList>
    </citation>
    <scope>IDENTIFICATION</scope>
    <source>
        <tissue evidence="7">Whole sample</tissue>
    </source>
</reference>
<dbReference type="PANTHER" id="PTHR33050">
    <property type="entry name" value="REVERSE TRANSCRIPTASE DOMAIN-CONTAINING PROTEIN"/>
    <property type="match status" value="1"/>
</dbReference>
<evidence type="ECO:0000256" key="3">
    <source>
        <dbReference type="SAM" id="MobiDB-lite"/>
    </source>
</evidence>
<name>A0A8B8DSB5_CRAVI</name>
<dbReference type="Pfam" id="PF00078">
    <property type="entry name" value="RVT_1"/>
    <property type="match status" value="1"/>
</dbReference>
<evidence type="ECO:0000259" key="4">
    <source>
        <dbReference type="PROSITE" id="PS50158"/>
    </source>
</evidence>
<keyword evidence="6" id="KW-1185">Reference proteome</keyword>
<dbReference type="InterPro" id="IPR036875">
    <property type="entry name" value="Znf_CCHC_sf"/>
</dbReference>
<evidence type="ECO:0000313" key="7">
    <source>
        <dbReference type="RefSeq" id="XP_022330434.1"/>
    </source>
</evidence>
<dbReference type="InterPro" id="IPR043502">
    <property type="entry name" value="DNA/RNA_pol_sf"/>
</dbReference>
<dbReference type="RefSeq" id="XP_022330434.1">
    <property type="nucleotide sequence ID" value="XM_022474726.1"/>
</dbReference>
<dbReference type="GeneID" id="111128835"/>
<dbReference type="Proteomes" id="UP000694844">
    <property type="component" value="Chromosome 4"/>
</dbReference>
<dbReference type="SUPFAM" id="SSF56672">
    <property type="entry name" value="DNA/RNA polymerases"/>
    <property type="match status" value="1"/>
</dbReference>
<keyword evidence="1" id="KW-0862">Zinc</keyword>
<sequence length="510" mass="59386">MDAEDVQRQINQTIQESNYEILSQFSSILDSRLSTVQQNINETQKVIAERQEAKFEQVFSDGYKFKKRGNEEQHKHNVKVMAKLKEAKEELEENRIQGVRQKISEGYELIKQRQKLIKLADSSVAGWRAVDEYVKNPIASDSEDEKRISKAQTRAERKVKDERLRRRRDLREKSRPYPSINNTSSEANTSTTTTAGVWRSGQCYRCHRRGHWRKDCTEKMDDKISRLALACFDKSHSSETNTGKSPVGRLKKNLGQWRSIEASRFVLNVIQYGYRLPFFTIPSSVELKNNKSALDNAKFVSSEIQKLLDKGCVQEVREKPKVVNPLTVAGNKQKQRLVLDARHVNPHLFKYKHKYEDASTSRELFQKGDYIFSFDLKSAYHHIMIANEDREYLGFQWRDKYYVFNVLPFGISTAGYIFTKVLRDVVKFWRSKGYKIVMYLDDGIGGEKSLDRATMVSEKIQIDLNSLGFLVAEDKCQWKPVQEIIWLGLVWNTEHNKISVSSRRIDKLKE</sequence>
<dbReference type="InterPro" id="IPR052055">
    <property type="entry name" value="Hepadnavirus_pol/RT"/>
</dbReference>
<dbReference type="SMART" id="SM00343">
    <property type="entry name" value="ZnF_C2HC"/>
    <property type="match status" value="1"/>
</dbReference>
<dbReference type="KEGG" id="cvn:111128835"/>
<dbReference type="CDD" id="cd03714">
    <property type="entry name" value="RT_DIRS1"/>
    <property type="match status" value="1"/>
</dbReference>
<feature type="coiled-coil region" evidence="2">
    <location>
        <begin position="70"/>
        <end position="101"/>
    </location>
</feature>
<accession>A0A8B8DSB5</accession>
<gene>
    <name evidence="7" type="primary">LOC111128835</name>
</gene>
<dbReference type="InterPro" id="IPR043128">
    <property type="entry name" value="Rev_trsase/Diguanyl_cyclase"/>
</dbReference>
<keyword evidence="1" id="KW-0479">Metal-binding</keyword>
<feature type="compositionally biased region" description="Basic and acidic residues" evidence="3">
    <location>
        <begin position="144"/>
        <end position="175"/>
    </location>
</feature>
<dbReference type="GO" id="GO:0003676">
    <property type="term" value="F:nucleic acid binding"/>
    <property type="evidence" value="ECO:0007669"/>
    <property type="project" value="InterPro"/>
</dbReference>
<evidence type="ECO:0000256" key="2">
    <source>
        <dbReference type="SAM" id="Coils"/>
    </source>
</evidence>
<evidence type="ECO:0000259" key="5">
    <source>
        <dbReference type="PROSITE" id="PS50878"/>
    </source>
</evidence>
<dbReference type="GO" id="GO:0008270">
    <property type="term" value="F:zinc ion binding"/>
    <property type="evidence" value="ECO:0007669"/>
    <property type="project" value="UniProtKB-KW"/>
</dbReference>
<dbReference type="Gene3D" id="3.10.10.10">
    <property type="entry name" value="HIV Type 1 Reverse Transcriptase, subunit A, domain 1"/>
    <property type="match status" value="1"/>
</dbReference>
<dbReference type="OrthoDB" id="6134629at2759"/>
<protein>
    <submittedName>
        <fullName evidence="7">Uncharacterized protein LOC111128835</fullName>
    </submittedName>
</protein>
<feature type="region of interest" description="Disordered" evidence="3">
    <location>
        <begin position="140"/>
        <end position="193"/>
    </location>
</feature>
<proteinExistence type="predicted"/>
<dbReference type="PROSITE" id="PS50878">
    <property type="entry name" value="RT_POL"/>
    <property type="match status" value="1"/>
</dbReference>
<keyword evidence="2" id="KW-0175">Coiled coil</keyword>
<feature type="compositionally biased region" description="Low complexity" evidence="3">
    <location>
        <begin position="181"/>
        <end position="193"/>
    </location>
</feature>
<feature type="domain" description="Reverse transcriptase" evidence="5">
    <location>
        <begin position="288"/>
        <end position="491"/>
    </location>
</feature>
<dbReference type="PROSITE" id="PS50158">
    <property type="entry name" value="ZF_CCHC"/>
    <property type="match status" value="1"/>
</dbReference>
<dbReference type="PANTHER" id="PTHR33050:SF7">
    <property type="entry name" value="RIBONUCLEASE H"/>
    <property type="match status" value="1"/>
</dbReference>
<feature type="domain" description="CCHC-type" evidence="4">
    <location>
        <begin position="203"/>
        <end position="218"/>
    </location>
</feature>
<organism evidence="6 7">
    <name type="scientific">Crassostrea virginica</name>
    <name type="common">Eastern oyster</name>
    <dbReference type="NCBI Taxonomy" id="6565"/>
    <lineage>
        <taxon>Eukaryota</taxon>
        <taxon>Metazoa</taxon>
        <taxon>Spiralia</taxon>
        <taxon>Lophotrochozoa</taxon>
        <taxon>Mollusca</taxon>
        <taxon>Bivalvia</taxon>
        <taxon>Autobranchia</taxon>
        <taxon>Pteriomorphia</taxon>
        <taxon>Ostreida</taxon>
        <taxon>Ostreoidea</taxon>
        <taxon>Ostreidae</taxon>
        <taxon>Crassostrea</taxon>
    </lineage>
</organism>
<dbReference type="InterPro" id="IPR000477">
    <property type="entry name" value="RT_dom"/>
</dbReference>
<dbReference type="AlphaFoldDB" id="A0A8B8DSB5"/>
<keyword evidence="1" id="KW-0863">Zinc-finger</keyword>